<feature type="compositionally biased region" description="Basic residues" evidence="5">
    <location>
        <begin position="394"/>
        <end position="403"/>
    </location>
</feature>
<dbReference type="InterPro" id="IPR000719">
    <property type="entry name" value="Prot_kinase_dom"/>
</dbReference>
<keyword evidence="7" id="KW-0808">Transferase</keyword>
<dbReference type="AlphaFoldDB" id="A0AAD9VFM1"/>
<comment type="caution">
    <text evidence="7">The sequence shown here is derived from an EMBL/GenBank/DDBJ whole genome shotgun (WGS) entry which is preliminary data.</text>
</comment>
<dbReference type="Gene3D" id="3.30.200.20">
    <property type="entry name" value="Phosphorylase Kinase, domain 1"/>
    <property type="match status" value="1"/>
</dbReference>
<evidence type="ECO:0000313" key="7">
    <source>
        <dbReference type="EMBL" id="KAK2572671.1"/>
    </source>
</evidence>
<dbReference type="SMART" id="SM00220">
    <property type="entry name" value="S_TKc"/>
    <property type="match status" value="1"/>
</dbReference>
<reference evidence="7" key="1">
    <citation type="journal article" date="2023" name="G3 (Bethesda)">
        <title>Whole genome assembly and annotation of the endangered Caribbean coral Acropora cervicornis.</title>
        <authorList>
            <person name="Selwyn J.D."/>
            <person name="Vollmer S.V."/>
        </authorList>
    </citation>
    <scope>NUCLEOTIDE SEQUENCE</scope>
    <source>
        <strain evidence="7">K2</strain>
    </source>
</reference>
<keyword evidence="4" id="KW-0723">Serine/threonine-protein kinase</keyword>
<organism evidence="7 8">
    <name type="scientific">Acropora cervicornis</name>
    <name type="common">Staghorn coral</name>
    <dbReference type="NCBI Taxonomy" id="6130"/>
    <lineage>
        <taxon>Eukaryota</taxon>
        <taxon>Metazoa</taxon>
        <taxon>Cnidaria</taxon>
        <taxon>Anthozoa</taxon>
        <taxon>Hexacorallia</taxon>
        <taxon>Scleractinia</taxon>
        <taxon>Astrocoeniina</taxon>
        <taxon>Acroporidae</taxon>
        <taxon>Acropora</taxon>
    </lineage>
</organism>
<dbReference type="InterPro" id="IPR011009">
    <property type="entry name" value="Kinase-like_dom_sf"/>
</dbReference>
<dbReference type="PROSITE" id="PS00107">
    <property type="entry name" value="PROTEIN_KINASE_ATP"/>
    <property type="match status" value="1"/>
</dbReference>
<proteinExistence type="inferred from homology"/>
<evidence type="ECO:0000313" key="8">
    <source>
        <dbReference type="Proteomes" id="UP001249851"/>
    </source>
</evidence>
<evidence type="ECO:0000256" key="2">
    <source>
        <dbReference type="ARBA" id="ARBA00022840"/>
    </source>
</evidence>
<dbReference type="PANTHER" id="PTHR24347">
    <property type="entry name" value="SERINE/THREONINE-PROTEIN KINASE"/>
    <property type="match status" value="1"/>
</dbReference>
<feature type="compositionally biased region" description="Polar residues" evidence="5">
    <location>
        <begin position="380"/>
        <end position="393"/>
    </location>
</feature>
<evidence type="ECO:0000256" key="3">
    <source>
        <dbReference type="PROSITE-ProRule" id="PRU10141"/>
    </source>
</evidence>
<keyword evidence="7" id="KW-0418">Kinase</keyword>
<dbReference type="InterPro" id="IPR008271">
    <property type="entry name" value="Ser/Thr_kinase_AS"/>
</dbReference>
<dbReference type="EMBL" id="JARQWQ010000003">
    <property type="protein sequence ID" value="KAK2572671.1"/>
    <property type="molecule type" value="Genomic_DNA"/>
</dbReference>
<dbReference type="PROSITE" id="PS50011">
    <property type="entry name" value="PROTEIN_KINASE_DOM"/>
    <property type="match status" value="1"/>
</dbReference>
<reference evidence="7" key="2">
    <citation type="journal article" date="2023" name="Science">
        <title>Genomic signatures of disease resistance in endangered staghorn corals.</title>
        <authorList>
            <person name="Vollmer S.V."/>
            <person name="Selwyn J.D."/>
            <person name="Despard B.A."/>
            <person name="Roesel C.L."/>
        </authorList>
    </citation>
    <scope>NUCLEOTIDE SEQUENCE</scope>
    <source>
        <strain evidence="7">K2</strain>
    </source>
</reference>
<gene>
    <name evidence="7" type="ORF">P5673_001648</name>
</gene>
<keyword evidence="8" id="KW-1185">Reference proteome</keyword>
<sequence>MSYPRRDGGAGGRTIPHTRIEDERQIEEIYEFGEVLGRGSFGVVKEATNKISGRKWAIKAVNKEKAGTSAVKLLEREVLIMKKIDHQHLVHLEEIYETSKVQQGDHFCCPLKQNGGLKSPQVEWRRMYLVMELCDAGGVEKLLEQKKRFSEKETWTVIKQLAHAVAYLHDSDIVHRDLKLENILLSHPLTDFGLSYVRGGVGSDSMMQSVCGTPIYMAPEVITDLGYSQQCDIWSLGVIMYTLLTGRPPFVAETEEKLYELIKKGEVDFSDPCWQSCPDSAKNLLLGMLKVDPAHRRTAKEILNHPWITGDSEASETSNVLELMKMYREELRQSSQVSRKGSSTNQIGPSSPGSRESHSPSRSRDSSSGSAKSVPGYMQATRSSSISKGSGTPKNKKVSDKKR</sequence>
<evidence type="ECO:0000256" key="4">
    <source>
        <dbReference type="RuleBase" id="RU000304"/>
    </source>
</evidence>
<feature type="binding site" evidence="3">
    <location>
        <position position="59"/>
    </location>
    <ligand>
        <name>ATP</name>
        <dbReference type="ChEBI" id="CHEBI:30616"/>
    </ligand>
</feature>
<name>A0AAD9VFM1_ACRCE</name>
<dbReference type="GO" id="GO:0005524">
    <property type="term" value="F:ATP binding"/>
    <property type="evidence" value="ECO:0007669"/>
    <property type="project" value="UniProtKB-UniRule"/>
</dbReference>
<dbReference type="FunFam" id="1.10.510.10:FF:000571">
    <property type="entry name" value="Maternal embryonic leucine zipper kinase"/>
    <property type="match status" value="1"/>
</dbReference>
<protein>
    <submittedName>
        <fullName evidence="7">Serine/threonine-protein kinase 33</fullName>
    </submittedName>
</protein>
<feature type="region of interest" description="Disordered" evidence="5">
    <location>
        <begin position="331"/>
        <end position="403"/>
    </location>
</feature>
<dbReference type="Pfam" id="PF00069">
    <property type="entry name" value="Pkinase"/>
    <property type="match status" value="1"/>
</dbReference>
<feature type="domain" description="Protein kinase" evidence="6">
    <location>
        <begin position="30"/>
        <end position="308"/>
    </location>
</feature>
<evidence type="ECO:0000256" key="1">
    <source>
        <dbReference type="ARBA" id="ARBA00022741"/>
    </source>
</evidence>
<keyword evidence="2 3" id="KW-0067">ATP-binding</keyword>
<dbReference type="SUPFAM" id="SSF56112">
    <property type="entry name" value="Protein kinase-like (PK-like)"/>
    <property type="match status" value="1"/>
</dbReference>
<dbReference type="Proteomes" id="UP001249851">
    <property type="component" value="Unassembled WGS sequence"/>
</dbReference>
<dbReference type="GO" id="GO:0004674">
    <property type="term" value="F:protein serine/threonine kinase activity"/>
    <property type="evidence" value="ECO:0007669"/>
    <property type="project" value="UniProtKB-KW"/>
</dbReference>
<dbReference type="PROSITE" id="PS00108">
    <property type="entry name" value="PROTEIN_KINASE_ST"/>
    <property type="match status" value="1"/>
</dbReference>
<keyword evidence="1 3" id="KW-0547">Nucleotide-binding</keyword>
<accession>A0AAD9VFM1</accession>
<feature type="compositionally biased region" description="Basic and acidic residues" evidence="5">
    <location>
        <begin position="355"/>
        <end position="365"/>
    </location>
</feature>
<dbReference type="Gene3D" id="1.10.510.10">
    <property type="entry name" value="Transferase(Phosphotransferase) domain 1"/>
    <property type="match status" value="1"/>
</dbReference>
<dbReference type="InterPro" id="IPR017441">
    <property type="entry name" value="Protein_kinase_ATP_BS"/>
</dbReference>
<feature type="compositionally biased region" description="Polar residues" evidence="5">
    <location>
        <begin position="333"/>
        <end position="347"/>
    </location>
</feature>
<evidence type="ECO:0000256" key="5">
    <source>
        <dbReference type="SAM" id="MobiDB-lite"/>
    </source>
</evidence>
<comment type="similarity">
    <text evidence="4">Belongs to the protein kinase superfamily.</text>
</comment>
<evidence type="ECO:0000259" key="6">
    <source>
        <dbReference type="PROSITE" id="PS50011"/>
    </source>
</evidence>